<name>A0DIF5_PARTE</name>
<evidence type="ECO:0000313" key="2">
    <source>
        <dbReference type="EMBL" id="CAK82822.1"/>
    </source>
</evidence>
<dbReference type="KEGG" id="ptm:GSPATT00017194001"/>
<gene>
    <name evidence="2" type="ORF">GSPATT00017194001</name>
</gene>
<sequence length="241" mass="28903">MQSQTKLKNLQKLFTKTAYSDRFLAEVNIFCFIVDSQINFNSSLNFLALFIAKQVSGSFQKYTALNYQSQFFEKNLKTHVNVNKNHMIFNKTQKKVFNYLQKSVVCVKEKINQGLYDHSLVKSYLKRKREDVFRRIQLKQKRQQISDYQNQSCLQYNTVLILQLKWKKLSKQLRYNKPKTHKQVSTPDRRETQNKKSQRWLPENRFKNLNTLQSSKRKLKDVKLNQIRSKQDFLVVENFTP</sequence>
<protein>
    <recommendedName>
        <fullName evidence="4">Transmembrane protein</fullName>
    </recommendedName>
</protein>
<dbReference type="Proteomes" id="UP000000600">
    <property type="component" value="Unassembled WGS sequence"/>
</dbReference>
<dbReference type="RefSeq" id="XP_001450219.1">
    <property type="nucleotide sequence ID" value="XM_001450182.1"/>
</dbReference>
<dbReference type="GeneID" id="5036004"/>
<dbReference type="EMBL" id="CT868441">
    <property type="protein sequence ID" value="CAK82822.1"/>
    <property type="molecule type" value="Genomic_DNA"/>
</dbReference>
<reference evidence="2 3" key="1">
    <citation type="journal article" date="2006" name="Nature">
        <title>Global trends of whole-genome duplications revealed by the ciliate Paramecium tetraurelia.</title>
        <authorList>
            <consortium name="Genoscope"/>
            <person name="Aury J.-M."/>
            <person name="Jaillon O."/>
            <person name="Duret L."/>
            <person name="Noel B."/>
            <person name="Jubin C."/>
            <person name="Porcel B.M."/>
            <person name="Segurens B."/>
            <person name="Daubin V."/>
            <person name="Anthouard V."/>
            <person name="Aiach N."/>
            <person name="Arnaiz O."/>
            <person name="Billaut A."/>
            <person name="Beisson J."/>
            <person name="Blanc I."/>
            <person name="Bouhouche K."/>
            <person name="Camara F."/>
            <person name="Duharcourt S."/>
            <person name="Guigo R."/>
            <person name="Gogendeau D."/>
            <person name="Katinka M."/>
            <person name="Keller A.-M."/>
            <person name="Kissmehl R."/>
            <person name="Klotz C."/>
            <person name="Koll F."/>
            <person name="Le Moue A."/>
            <person name="Lepere C."/>
            <person name="Malinsky S."/>
            <person name="Nowacki M."/>
            <person name="Nowak J.K."/>
            <person name="Plattner H."/>
            <person name="Poulain J."/>
            <person name="Ruiz F."/>
            <person name="Serrano V."/>
            <person name="Zagulski M."/>
            <person name="Dessen P."/>
            <person name="Betermier M."/>
            <person name="Weissenbach J."/>
            <person name="Scarpelli C."/>
            <person name="Schachter V."/>
            <person name="Sperling L."/>
            <person name="Meyer E."/>
            <person name="Cohen J."/>
            <person name="Wincker P."/>
        </authorList>
    </citation>
    <scope>NUCLEOTIDE SEQUENCE [LARGE SCALE GENOMIC DNA]</scope>
    <source>
        <strain evidence="2 3">Stock d4-2</strain>
    </source>
</reference>
<keyword evidence="3" id="KW-1185">Reference proteome</keyword>
<accession>A0DIF5</accession>
<dbReference type="HOGENOM" id="CLU_1153603_0_0_1"/>
<proteinExistence type="predicted"/>
<evidence type="ECO:0000313" key="3">
    <source>
        <dbReference type="Proteomes" id="UP000000600"/>
    </source>
</evidence>
<dbReference type="AlphaFoldDB" id="A0DIF5"/>
<dbReference type="InParanoid" id="A0DIF5"/>
<evidence type="ECO:0008006" key="4">
    <source>
        <dbReference type="Google" id="ProtNLM"/>
    </source>
</evidence>
<feature type="region of interest" description="Disordered" evidence="1">
    <location>
        <begin position="177"/>
        <end position="197"/>
    </location>
</feature>
<evidence type="ECO:0000256" key="1">
    <source>
        <dbReference type="SAM" id="MobiDB-lite"/>
    </source>
</evidence>
<organism evidence="2 3">
    <name type="scientific">Paramecium tetraurelia</name>
    <dbReference type="NCBI Taxonomy" id="5888"/>
    <lineage>
        <taxon>Eukaryota</taxon>
        <taxon>Sar</taxon>
        <taxon>Alveolata</taxon>
        <taxon>Ciliophora</taxon>
        <taxon>Intramacronucleata</taxon>
        <taxon>Oligohymenophorea</taxon>
        <taxon>Peniculida</taxon>
        <taxon>Parameciidae</taxon>
        <taxon>Paramecium</taxon>
    </lineage>
</organism>